<evidence type="ECO:0000313" key="2">
    <source>
        <dbReference type="EMBL" id="RSU00680.1"/>
    </source>
</evidence>
<proteinExistence type="predicted"/>
<dbReference type="AlphaFoldDB" id="A0A430A2L0"/>
<name>A0A430A2L0_9ENTE</name>
<comment type="caution">
    <text evidence="2">The sequence shown here is derived from an EMBL/GenBank/DDBJ whole genome shotgun (WGS) entry which is preliminary data.</text>
</comment>
<dbReference type="Proteomes" id="UP000287857">
    <property type="component" value="Unassembled WGS sequence"/>
</dbReference>
<keyword evidence="3" id="KW-1185">Reference proteome</keyword>
<dbReference type="EMBL" id="NGJS01000001">
    <property type="protein sequence ID" value="RSU00680.1"/>
    <property type="molecule type" value="Genomic_DNA"/>
</dbReference>
<gene>
    <name evidence="2" type="ORF">CBF37_01310</name>
</gene>
<protein>
    <submittedName>
        <fullName evidence="2">Uncharacterized protein</fullName>
    </submittedName>
</protein>
<organism evidence="2 3">
    <name type="scientific">Vagococcus vulneris</name>
    <dbReference type="NCBI Taxonomy" id="1977869"/>
    <lineage>
        <taxon>Bacteria</taxon>
        <taxon>Bacillati</taxon>
        <taxon>Bacillota</taxon>
        <taxon>Bacilli</taxon>
        <taxon>Lactobacillales</taxon>
        <taxon>Enterococcaceae</taxon>
        <taxon>Vagococcus</taxon>
    </lineage>
</organism>
<keyword evidence="1" id="KW-0472">Membrane</keyword>
<dbReference type="RefSeq" id="WP_002350155.1">
    <property type="nucleotide sequence ID" value="NZ_NGJS01000001.1"/>
</dbReference>
<reference evidence="2 3" key="1">
    <citation type="submission" date="2017-05" db="EMBL/GenBank/DDBJ databases">
        <title>Vagococcus spp. assemblies.</title>
        <authorList>
            <person name="Gulvik C.A."/>
        </authorList>
    </citation>
    <scope>NUCLEOTIDE SEQUENCE [LARGE SCALE GENOMIC DNA]</scope>
    <source>
        <strain evidence="2 3">SS1995</strain>
    </source>
</reference>
<evidence type="ECO:0000313" key="3">
    <source>
        <dbReference type="Proteomes" id="UP000287857"/>
    </source>
</evidence>
<keyword evidence="1" id="KW-1133">Transmembrane helix</keyword>
<feature type="transmembrane region" description="Helical" evidence="1">
    <location>
        <begin position="54"/>
        <end position="74"/>
    </location>
</feature>
<sequence>MELLFLFILWLAVCCIYFRKDSEKLIVVVVYSLLSIGLIILCMYSLVIERDTSYLAVIAMSAIVLFQDGPRMVLGVKQAYHSIKKEI</sequence>
<evidence type="ECO:0000256" key="1">
    <source>
        <dbReference type="SAM" id="Phobius"/>
    </source>
</evidence>
<keyword evidence="1" id="KW-0812">Transmembrane</keyword>
<feature type="transmembrane region" description="Helical" evidence="1">
    <location>
        <begin position="25"/>
        <end position="47"/>
    </location>
</feature>
<accession>A0A430A2L0</accession>